<dbReference type="PANTHER" id="PTHR31088">
    <property type="entry name" value="MEMBRANE-ASSOCIATED PROTEIN VIPP1, CHLOROPLASTIC"/>
    <property type="match status" value="1"/>
</dbReference>
<evidence type="ECO:0000256" key="2">
    <source>
        <dbReference type="SAM" id="Coils"/>
    </source>
</evidence>
<evidence type="ECO:0000313" key="4">
    <source>
        <dbReference type="Proteomes" id="UP000518605"/>
    </source>
</evidence>
<dbReference type="Pfam" id="PF04012">
    <property type="entry name" value="PspA_IM30"/>
    <property type="match status" value="1"/>
</dbReference>
<name>A0A7W5C8B6_9BACL</name>
<dbReference type="EMBL" id="JACHXW010000006">
    <property type="protein sequence ID" value="MBB3152579.1"/>
    <property type="molecule type" value="Genomic_DNA"/>
</dbReference>
<evidence type="ECO:0000256" key="1">
    <source>
        <dbReference type="ARBA" id="ARBA00043985"/>
    </source>
</evidence>
<keyword evidence="4" id="KW-1185">Reference proteome</keyword>
<reference evidence="3 4" key="1">
    <citation type="submission" date="2020-08" db="EMBL/GenBank/DDBJ databases">
        <title>Genomic Encyclopedia of Type Strains, Phase III (KMG-III): the genomes of soil and plant-associated and newly described type strains.</title>
        <authorList>
            <person name="Whitman W."/>
        </authorList>
    </citation>
    <scope>NUCLEOTIDE SEQUENCE [LARGE SCALE GENOMIC DNA]</scope>
    <source>
        <strain evidence="3 4">CECT 8234</strain>
    </source>
</reference>
<feature type="coiled-coil region" evidence="2">
    <location>
        <begin position="27"/>
        <end position="82"/>
    </location>
</feature>
<accession>A0A7W5C8B6</accession>
<sequence>MMGILQRLASMTKAAANEMLDKIENPVMMLNHYLRDLDEEIANAEHESLKQQAHERFLLAKLNELNEQASYYEGKAEQAALEGREAEARTALEAKLLYLEQKEETQKLIHLAKQAVLDLELRVVALKEDKARLQEKRQELVARLEKTAQTSGYPSSSVHHGSTAARGFDRIEQKLMEQEAQQELARGRYGLDARQTGINEQTELRSARVDEELSRLLKKTSGQ</sequence>
<organism evidence="3 4">
    <name type="scientific">Paenibacillus endophyticus</name>
    <dbReference type="NCBI Taxonomy" id="1294268"/>
    <lineage>
        <taxon>Bacteria</taxon>
        <taxon>Bacillati</taxon>
        <taxon>Bacillota</taxon>
        <taxon>Bacilli</taxon>
        <taxon>Bacillales</taxon>
        <taxon>Paenibacillaceae</taxon>
        <taxon>Paenibacillus</taxon>
    </lineage>
</organism>
<feature type="coiled-coil region" evidence="2">
    <location>
        <begin position="116"/>
        <end position="150"/>
    </location>
</feature>
<keyword evidence="2" id="KW-0175">Coiled coil</keyword>
<gene>
    <name evidence="3" type="ORF">FHS16_002629</name>
</gene>
<dbReference type="AlphaFoldDB" id="A0A7W5C8B6"/>
<comment type="similarity">
    <text evidence="1">Belongs to the PspA/Vipp/IM30 family.</text>
</comment>
<evidence type="ECO:0000313" key="3">
    <source>
        <dbReference type="EMBL" id="MBB3152579.1"/>
    </source>
</evidence>
<protein>
    <submittedName>
        <fullName evidence="3">Phage shock protein A</fullName>
    </submittedName>
</protein>
<proteinExistence type="inferred from homology"/>
<dbReference type="PANTHER" id="PTHR31088:SF6">
    <property type="entry name" value="PHAGE SHOCK PROTEIN A"/>
    <property type="match status" value="1"/>
</dbReference>
<dbReference type="Proteomes" id="UP000518605">
    <property type="component" value="Unassembled WGS sequence"/>
</dbReference>
<comment type="caution">
    <text evidence="3">The sequence shown here is derived from an EMBL/GenBank/DDBJ whole genome shotgun (WGS) entry which is preliminary data.</text>
</comment>
<dbReference type="InterPro" id="IPR007157">
    <property type="entry name" value="PspA_VIPP1"/>
</dbReference>
<dbReference type="RefSeq" id="WP_183562633.1">
    <property type="nucleotide sequence ID" value="NZ_CBCSLB010000005.1"/>
</dbReference>